<gene>
    <name evidence="2" type="ORF">NATSA_04820</name>
</gene>
<accession>A0A8J7RQC9</accession>
<dbReference type="Proteomes" id="UP000673975">
    <property type="component" value="Unassembled WGS sequence"/>
</dbReference>
<feature type="compositionally biased region" description="Polar residues" evidence="1">
    <location>
        <begin position="55"/>
        <end position="65"/>
    </location>
</feature>
<feature type="region of interest" description="Disordered" evidence="1">
    <location>
        <begin position="1"/>
        <end position="65"/>
    </location>
</feature>
<feature type="compositionally biased region" description="Basic and acidic residues" evidence="1">
    <location>
        <begin position="40"/>
        <end position="53"/>
    </location>
</feature>
<evidence type="ECO:0000313" key="3">
    <source>
        <dbReference type="Proteomes" id="UP000673975"/>
    </source>
</evidence>
<comment type="caution">
    <text evidence="2">The sequence shown here is derived from an EMBL/GenBank/DDBJ whole genome shotgun (WGS) entry which is preliminary data.</text>
</comment>
<evidence type="ECO:0000313" key="2">
    <source>
        <dbReference type="EMBL" id="MBP3191984.1"/>
    </source>
</evidence>
<organism evidence="2 3">
    <name type="scientific">Natronogracilivirga saccharolytica</name>
    <dbReference type="NCBI Taxonomy" id="2812953"/>
    <lineage>
        <taxon>Bacteria</taxon>
        <taxon>Pseudomonadati</taxon>
        <taxon>Balneolota</taxon>
        <taxon>Balneolia</taxon>
        <taxon>Balneolales</taxon>
        <taxon>Cyclonatronaceae</taxon>
        <taxon>Natronogracilivirga</taxon>
    </lineage>
</organism>
<sequence>MLYHFLHPSAQTTSQPVEGTHQIPGLNPYHQRGLPAAFRLPDDGSKPDDKENEQQEAQQSINNAQHLPEGMPEMFRLVLNSDFREMFEFFMTPGHDEIIHMRNNIRHQKGLSEQTLFRPDIMNLASHDIDDIRNKTYFFTHYFFHSPLGTHFKAVI</sequence>
<dbReference type="RefSeq" id="WP_210510884.1">
    <property type="nucleotide sequence ID" value="NZ_JAFIDN010000003.1"/>
</dbReference>
<protein>
    <submittedName>
        <fullName evidence="2">Uncharacterized protein</fullName>
    </submittedName>
</protein>
<proteinExistence type="predicted"/>
<dbReference type="EMBL" id="JAFIDN010000003">
    <property type="protein sequence ID" value="MBP3191984.1"/>
    <property type="molecule type" value="Genomic_DNA"/>
</dbReference>
<keyword evidence="3" id="KW-1185">Reference proteome</keyword>
<dbReference type="AlphaFoldDB" id="A0A8J7RQC9"/>
<name>A0A8J7RQC9_9BACT</name>
<evidence type="ECO:0000256" key="1">
    <source>
        <dbReference type="SAM" id="MobiDB-lite"/>
    </source>
</evidence>
<reference evidence="2" key="1">
    <citation type="submission" date="2021-02" db="EMBL/GenBank/DDBJ databases">
        <title>Natronogracilivirga saccharolytica gen. nov. sp. nov. a new anaerobic, haloalkiliphilic carbohydrate-fermenting bacterium from soda lake and proposing of Cyclonatronumiaceae fam. nov. in the phylum Balneolaeota.</title>
        <authorList>
            <person name="Zhilina T.N."/>
            <person name="Sorokin D.Y."/>
            <person name="Zavarzina D.G."/>
            <person name="Toshchakov S.V."/>
            <person name="Kublanov I.V."/>
        </authorList>
    </citation>
    <scope>NUCLEOTIDE SEQUENCE</scope>
    <source>
        <strain evidence="2">Z-1702</strain>
    </source>
</reference>